<organism evidence="18 19">
    <name type="scientific">Fodinibius roseus</name>
    <dbReference type="NCBI Taxonomy" id="1194090"/>
    <lineage>
        <taxon>Bacteria</taxon>
        <taxon>Pseudomonadati</taxon>
        <taxon>Balneolota</taxon>
        <taxon>Balneolia</taxon>
        <taxon>Balneolales</taxon>
        <taxon>Balneolaceae</taxon>
        <taxon>Fodinibius</taxon>
    </lineage>
</organism>
<dbReference type="InterPro" id="IPR020558">
    <property type="entry name" value="DiOHA_6PGluconate_deHydtase_CS"/>
</dbReference>
<dbReference type="UniPathway" id="UPA00047">
    <property type="reaction ID" value="UER00057"/>
</dbReference>
<feature type="domain" description="Dihydroxy-acid/6-phosphogluconate dehydratase N-terminal" evidence="16">
    <location>
        <begin position="37"/>
        <end position="354"/>
    </location>
</feature>
<comment type="catalytic activity">
    <reaction evidence="15">
        <text>(2R,3R)-2,3-dihydroxy-3-methylpentanoate = (S)-3-methyl-2-oxopentanoate + H2O</text>
        <dbReference type="Rhea" id="RHEA:27694"/>
        <dbReference type="ChEBI" id="CHEBI:15377"/>
        <dbReference type="ChEBI" id="CHEBI:35146"/>
        <dbReference type="ChEBI" id="CHEBI:49258"/>
        <dbReference type="EC" id="4.2.1.9"/>
    </reaction>
</comment>
<evidence type="ECO:0000259" key="16">
    <source>
        <dbReference type="Pfam" id="PF00920"/>
    </source>
</evidence>
<comment type="catalytic activity">
    <reaction evidence="11">
        <text>(2R)-2,3-dihydroxy-3-methylbutanoate = 3-methyl-2-oxobutanoate + H2O</text>
        <dbReference type="Rhea" id="RHEA:24809"/>
        <dbReference type="ChEBI" id="CHEBI:11851"/>
        <dbReference type="ChEBI" id="CHEBI:15377"/>
        <dbReference type="ChEBI" id="CHEBI:49072"/>
        <dbReference type="EC" id="4.2.1.9"/>
    </reaction>
    <physiologicalReaction direction="left-to-right" evidence="11">
        <dbReference type="Rhea" id="RHEA:24810"/>
    </physiologicalReaction>
</comment>
<dbReference type="PROSITE" id="PS00886">
    <property type="entry name" value="ILVD_EDD_1"/>
    <property type="match status" value="1"/>
</dbReference>
<gene>
    <name evidence="15" type="primary">ilvD</name>
    <name evidence="18" type="ORF">SAMN05443144_12253</name>
</gene>
<dbReference type="Pfam" id="PF00920">
    <property type="entry name" value="ILVD_EDD_N"/>
    <property type="match status" value="1"/>
</dbReference>
<comment type="cofactor">
    <cofactor evidence="15">
        <name>[2Fe-2S] cluster</name>
        <dbReference type="ChEBI" id="CHEBI:190135"/>
    </cofactor>
    <text evidence="15">Binds 1 [2Fe-2S] cluster per subunit. This cluster acts as a Lewis acid cofactor.</text>
</comment>
<evidence type="ECO:0000256" key="2">
    <source>
        <dbReference type="ARBA" id="ARBA00006486"/>
    </source>
</evidence>
<feature type="modified residue" description="N6-carboxylysine" evidence="15">
    <location>
        <position position="127"/>
    </location>
</feature>
<dbReference type="OrthoDB" id="9807077at2"/>
<feature type="binding site" evidence="15">
    <location>
        <position position="52"/>
    </location>
    <ligand>
        <name>[2Fe-2S] cluster</name>
        <dbReference type="ChEBI" id="CHEBI:190135"/>
    </ligand>
</feature>
<feature type="domain" description="Dihydroxy-acid/6-phosphogluconate dehydratase C-terminal" evidence="17">
    <location>
        <begin position="366"/>
        <end position="555"/>
    </location>
</feature>
<keyword evidence="7 15" id="KW-0408">Iron</keyword>
<evidence type="ECO:0000313" key="19">
    <source>
        <dbReference type="Proteomes" id="UP000184041"/>
    </source>
</evidence>
<feature type="binding site" description="via carbamate group" evidence="15">
    <location>
        <position position="127"/>
    </location>
    <ligand>
        <name>Mg(2+)</name>
        <dbReference type="ChEBI" id="CHEBI:18420"/>
    </ligand>
</feature>
<reference evidence="18 19" key="1">
    <citation type="submission" date="2016-11" db="EMBL/GenBank/DDBJ databases">
        <authorList>
            <person name="Jaros S."/>
            <person name="Januszkiewicz K."/>
            <person name="Wedrychowicz H."/>
        </authorList>
    </citation>
    <scope>NUCLEOTIDE SEQUENCE [LARGE SCALE GENOMIC DNA]</scope>
    <source>
        <strain evidence="18 19">DSM 21986</strain>
    </source>
</reference>
<dbReference type="GO" id="GO:0051537">
    <property type="term" value="F:2 iron, 2 sulfur cluster binding"/>
    <property type="evidence" value="ECO:0007669"/>
    <property type="project" value="UniProtKB-UniRule"/>
</dbReference>
<evidence type="ECO:0000259" key="17">
    <source>
        <dbReference type="Pfam" id="PF24877"/>
    </source>
</evidence>
<evidence type="ECO:0000256" key="5">
    <source>
        <dbReference type="ARBA" id="ARBA00022723"/>
    </source>
</evidence>
<proteinExistence type="inferred from homology"/>
<dbReference type="InterPro" id="IPR050165">
    <property type="entry name" value="DHAD_IlvD/Edd"/>
</dbReference>
<evidence type="ECO:0000256" key="10">
    <source>
        <dbReference type="ARBA" id="ARBA00023304"/>
    </source>
</evidence>
<accession>A0A1M5I7P8</accession>
<keyword evidence="6 15" id="KW-0460">Magnesium</keyword>
<keyword evidence="10 15" id="KW-0100">Branched-chain amino acid biosynthesis</keyword>
<feature type="binding site" evidence="15">
    <location>
        <position position="448"/>
    </location>
    <ligand>
        <name>Mg(2+)</name>
        <dbReference type="ChEBI" id="CHEBI:18420"/>
    </ligand>
</feature>
<comment type="caution">
    <text evidence="15">Lacks conserved residue(s) required for the propagation of feature annotation.</text>
</comment>
<dbReference type="EC" id="4.2.1.9" evidence="14 15"/>
<keyword evidence="8 15" id="KW-0411">Iron-sulfur</keyword>
<evidence type="ECO:0000256" key="12">
    <source>
        <dbReference type="ARBA" id="ARBA00029436"/>
    </source>
</evidence>
<comment type="pathway">
    <text evidence="12 15">Amino-acid biosynthesis; L-valine biosynthesis; L-valine from pyruvate: step 3/4.</text>
</comment>
<dbReference type="PANTHER" id="PTHR21000">
    <property type="entry name" value="DIHYDROXY-ACID DEHYDRATASE DAD"/>
    <property type="match status" value="1"/>
</dbReference>
<evidence type="ECO:0000313" key="18">
    <source>
        <dbReference type="EMBL" id="SHG24129.1"/>
    </source>
</evidence>
<comment type="subunit">
    <text evidence="15">Homodimer.</text>
</comment>
<dbReference type="HAMAP" id="MF_00012">
    <property type="entry name" value="IlvD"/>
    <property type="match status" value="1"/>
</dbReference>
<dbReference type="GO" id="GO:0009097">
    <property type="term" value="P:isoleucine biosynthetic process"/>
    <property type="evidence" value="ECO:0007669"/>
    <property type="project" value="UniProtKB-UniRule"/>
</dbReference>
<feature type="binding site" evidence="15">
    <location>
        <position position="126"/>
    </location>
    <ligand>
        <name>Mg(2+)</name>
        <dbReference type="ChEBI" id="CHEBI:18420"/>
    </ligand>
</feature>
<dbReference type="NCBIfam" id="TIGR00110">
    <property type="entry name" value="ilvD"/>
    <property type="match status" value="1"/>
</dbReference>
<keyword evidence="9 15" id="KW-0456">Lyase</keyword>
<dbReference type="InterPro" id="IPR056740">
    <property type="entry name" value="ILV_EDD_C"/>
</dbReference>
<evidence type="ECO:0000256" key="14">
    <source>
        <dbReference type="ARBA" id="ARBA00029490"/>
    </source>
</evidence>
<comment type="pathway">
    <text evidence="13 15">Amino-acid biosynthesis; L-isoleucine biosynthesis; L-isoleucine from 2-oxobutanoate: step 3/4.</text>
</comment>
<evidence type="ECO:0000256" key="1">
    <source>
        <dbReference type="ARBA" id="ARBA00001946"/>
    </source>
</evidence>
<evidence type="ECO:0000256" key="9">
    <source>
        <dbReference type="ARBA" id="ARBA00023239"/>
    </source>
</evidence>
<dbReference type="PROSITE" id="PS00887">
    <property type="entry name" value="ILVD_EDD_2"/>
    <property type="match status" value="1"/>
</dbReference>
<dbReference type="GO" id="GO:0000287">
    <property type="term" value="F:magnesium ion binding"/>
    <property type="evidence" value="ECO:0007669"/>
    <property type="project" value="UniProtKB-UniRule"/>
</dbReference>
<dbReference type="GO" id="GO:0004160">
    <property type="term" value="F:dihydroxy-acid dehydratase activity"/>
    <property type="evidence" value="ECO:0007669"/>
    <property type="project" value="UniProtKB-UniRule"/>
</dbReference>
<dbReference type="SUPFAM" id="SSF52016">
    <property type="entry name" value="LeuD/IlvD-like"/>
    <property type="match status" value="1"/>
</dbReference>
<dbReference type="Pfam" id="PF24877">
    <property type="entry name" value="ILV_EDD_C"/>
    <property type="match status" value="1"/>
</dbReference>
<dbReference type="RefSeq" id="WP_073067292.1">
    <property type="nucleotide sequence ID" value="NZ_FQUS01000022.1"/>
</dbReference>
<dbReference type="SUPFAM" id="SSF143975">
    <property type="entry name" value="IlvD/EDD N-terminal domain-like"/>
    <property type="match status" value="1"/>
</dbReference>
<dbReference type="Gene3D" id="3.50.30.80">
    <property type="entry name" value="IlvD/EDD C-terminal domain-like"/>
    <property type="match status" value="1"/>
</dbReference>
<dbReference type="InterPro" id="IPR000581">
    <property type="entry name" value="ILV_EDD_N"/>
</dbReference>
<name>A0A1M5I7P8_9BACT</name>
<keyword evidence="19" id="KW-1185">Reference proteome</keyword>
<dbReference type="EMBL" id="FQUS01000022">
    <property type="protein sequence ID" value="SHG24129.1"/>
    <property type="molecule type" value="Genomic_DNA"/>
</dbReference>
<comment type="function">
    <text evidence="15">Functions in the biosynthesis of branched-chain amino acids. Catalyzes the dehydration of (2R,3R)-2,3-dihydroxy-3-methylpentanoate (2,3-dihydroxy-3-methylvalerate) into 2-oxo-3-methylpentanoate (2-oxo-3-methylvalerate) and of (2R)-2,3-dihydroxy-3-methylbutanoate (2,3-dihydroxyisovalerate) into 2-oxo-3-methylbutanoate (2-oxoisovalerate), the penultimate precursor to L-isoleucine and L-valine, respectively.</text>
</comment>
<evidence type="ECO:0000256" key="6">
    <source>
        <dbReference type="ARBA" id="ARBA00022842"/>
    </source>
</evidence>
<dbReference type="Proteomes" id="UP000184041">
    <property type="component" value="Unassembled WGS sequence"/>
</dbReference>
<keyword evidence="3 15" id="KW-0028">Amino-acid biosynthesis</keyword>
<dbReference type="FunFam" id="3.50.30.80:FF:000001">
    <property type="entry name" value="Dihydroxy-acid dehydratase"/>
    <property type="match status" value="1"/>
</dbReference>
<feature type="binding site" evidence="15">
    <location>
        <position position="84"/>
    </location>
    <ligand>
        <name>Mg(2+)</name>
        <dbReference type="ChEBI" id="CHEBI:18420"/>
    </ligand>
</feature>
<feature type="active site" description="Proton acceptor" evidence="15">
    <location>
        <position position="474"/>
    </location>
</feature>
<sequence>MGRKLNKYSSQLTQQQSQVGSRAMLYGAGLTDEDMDKAQVGIASTGWEGNPCNMHLNDLAGHVRESTWNAGLVGLIFHSIGVSDGISMGTEGMKYSLQSREIIADSIETVMRAQWYDANISIVGCDKNMPGSVIAMARLNRPSIMVYGGTIRPGKLNGEDLNLVSAFESYGEYLSDNIDEDELNDVIRHACPGAGACGGMYTANTMASAIETMGMSLPFSSSIPATHNQKIEECQKAGEAILHLLEKDIKPRDIITRRALENAVTITVALGGSTNAVMHLLAIARSAGVPFSIDDFQEISNRTPFLADLKPSGKYMMEDLYNVGGVPAVQKLLLKEGFLQGDCLTVTGKTLEENVADVPGLFEEQNIIAPVENPIKETGHLQVLYGNLAPEGAVAKITGKEGTKFTGTARVYNSEEESLKAIQDGKVQKGDVVVIRYEGPKGGPGMREMLSITAAIMGAGLGKEVALITDGRFSGGSHGFVIGHVTPEAQVGGPIGLIEDGDTITIDADERIIKVELSDEELEKRREHWEAPPLQVTSGALYKYARLVSSASEGCVTDQ</sequence>
<keyword evidence="4 15" id="KW-0001">2Fe-2S</keyword>
<evidence type="ECO:0000256" key="7">
    <source>
        <dbReference type="ARBA" id="ARBA00023004"/>
    </source>
</evidence>
<dbReference type="PANTHER" id="PTHR21000:SF5">
    <property type="entry name" value="DIHYDROXY-ACID DEHYDRATASE, MITOCHONDRIAL"/>
    <property type="match status" value="1"/>
</dbReference>
<evidence type="ECO:0000256" key="13">
    <source>
        <dbReference type="ARBA" id="ARBA00029437"/>
    </source>
</evidence>
<evidence type="ECO:0000256" key="4">
    <source>
        <dbReference type="ARBA" id="ARBA00022714"/>
    </source>
</evidence>
<evidence type="ECO:0000256" key="3">
    <source>
        <dbReference type="ARBA" id="ARBA00022605"/>
    </source>
</evidence>
<evidence type="ECO:0000256" key="8">
    <source>
        <dbReference type="ARBA" id="ARBA00023014"/>
    </source>
</evidence>
<comment type="cofactor">
    <cofactor evidence="1 15">
        <name>Mg(2+)</name>
        <dbReference type="ChEBI" id="CHEBI:18420"/>
    </cofactor>
</comment>
<dbReference type="InterPro" id="IPR037237">
    <property type="entry name" value="IlvD/EDD_N"/>
</dbReference>
<dbReference type="NCBIfam" id="NF002068">
    <property type="entry name" value="PRK00911.1"/>
    <property type="match status" value="1"/>
</dbReference>
<dbReference type="InterPro" id="IPR042096">
    <property type="entry name" value="Dihydro-acid_dehy_C"/>
</dbReference>
<protein>
    <recommendedName>
        <fullName evidence="14 15">Dihydroxy-acid dehydratase</fullName>
        <shortName evidence="15">DAD</shortName>
        <ecNumber evidence="14 15">4.2.1.9</ecNumber>
    </recommendedName>
</protein>
<evidence type="ECO:0000256" key="15">
    <source>
        <dbReference type="HAMAP-Rule" id="MF_00012"/>
    </source>
</evidence>
<dbReference type="UniPathway" id="UPA00049">
    <property type="reaction ID" value="UER00061"/>
</dbReference>
<dbReference type="GO" id="GO:0009099">
    <property type="term" value="P:L-valine biosynthetic process"/>
    <property type="evidence" value="ECO:0007669"/>
    <property type="project" value="UniProtKB-UniRule"/>
</dbReference>
<evidence type="ECO:0000256" key="11">
    <source>
        <dbReference type="ARBA" id="ARBA00029304"/>
    </source>
</evidence>
<comment type="similarity">
    <text evidence="2 15">Belongs to the IlvD/Edd family.</text>
</comment>
<dbReference type="InterPro" id="IPR004404">
    <property type="entry name" value="DihydroxyA_deHydtase"/>
</dbReference>
<dbReference type="STRING" id="1194090.SAMN05443144_12253"/>
<keyword evidence="5 15" id="KW-0479">Metal-binding</keyword>
<dbReference type="AlphaFoldDB" id="A0A1M5I7P8"/>